<reference evidence="1 2" key="1">
    <citation type="submission" date="2019-11" db="EMBL/GenBank/DDBJ databases">
        <authorList>
            <person name="Dong K."/>
        </authorList>
    </citation>
    <scope>NUCLEOTIDE SEQUENCE [LARGE SCALE GENOMIC DNA]</scope>
    <source>
        <strain evidence="1 2">DK608</strain>
    </source>
</reference>
<dbReference type="EMBL" id="WMII01000011">
    <property type="protein sequence ID" value="MTH65063.1"/>
    <property type="molecule type" value="Genomic_DNA"/>
</dbReference>
<proteinExistence type="predicted"/>
<evidence type="ECO:0000313" key="2">
    <source>
        <dbReference type="Proteomes" id="UP000478740"/>
    </source>
</evidence>
<sequence length="85" mass="8741">MATTRNFSVGPLAWTHVASGRADGEIVRLEGASPYSFAVTVGSRLIAPEIAPVSGHRAEGATDIPLVAMQQLWASAAAPAVLVVT</sequence>
<name>A0A6L6IXW0_9RHOB</name>
<gene>
    <name evidence="1" type="ORF">GL284_12385</name>
</gene>
<dbReference type="RefSeq" id="WP_155044948.1">
    <property type="nucleotide sequence ID" value="NZ_WMIH01000011.1"/>
</dbReference>
<keyword evidence="2" id="KW-1185">Reference proteome</keyword>
<protein>
    <submittedName>
        <fullName evidence="1">Uncharacterized protein</fullName>
    </submittedName>
</protein>
<dbReference type="AlphaFoldDB" id="A0A6L6IXW0"/>
<evidence type="ECO:0000313" key="1">
    <source>
        <dbReference type="EMBL" id="MTH65063.1"/>
    </source>
</evidence>
<organism evidence="1 2">
    <name type="scientific">Paracoccus shanxieyensis</name>
    <dbReference type="NCBI Taxonomy" id="2675752"/>
    <lineage>
        <taxon>Bacteria</taxon>
        <taxon>Pseudomonadati</taxon>
        <taxon>Pseudomonadota</taxon>
        <taxon>Alphaproteobacteria</taxon>
        <taxon>Rhodobacterales</taxon>
        <taxon>Paracoccaceae</taxon>
        <taxon>Paracoccus</taxon>
    </lineage>
</organism>
<comment type="caution">
    <text evidence="1">The sequence shown here is derived from an EMBL/GenBank/DDBJ whole genome shotgun (WGS) entry which is preliminary data.</text>
</comment>
<dbReference type="Proteomes" id="UP000478740">
    <property type="component" value="Unassembled WGS sequence"/>
</dbReference>
<accession>A0A6L6IXW0</accession>